<evidence type="ECO:0000256" key="6">
    <source>
        <dbReference type="ARBA" id="ARBA00022777"/>
    </source>
</evidence>
<dbReference type="InterPro" id="IPR003501">
    <property type="entry name" value="PTS_EIIB_2/3"/>
</dbReference>
<dbReference type="InterPro" id="IPR036095">
    <property type="entry name" value="PTS_EIIB-like_sf"/>
</dbReference>
<dbReference type="InterPro" id="IPR013012">
    <property type="entry name" value="PTS_EIIB_3"/>
</dbReference>
<dbReference type="EMBL" id="CP093366">
    <property type="protein sequence ID" value="UQS81460.1"/>
    <property type="molecule type" value="Genomic_DNA"/>
</dbReference>
<keyword evidence="2" id="KW-0597">Phosphoprotein</keyword>
<gene>
    <name evidence="9" type="ORF">MOO45_04340</name>
</gene>
<sequence>MKILLSCSGGMSSSLIADGLQKEGQKRQEKITVQAVGTEEVADLLGNDQFDIVLLAPQSVYRKDYIQEQAQDHDTPFLMIPRTMYNPVAVPKLLDLVQQELNK</sequence>
<proteinExistence type="predicted"/>
<keyword evidence="10" id="KW-1185">Reference proteome</keyword>
<keyword evidence="4" id="KW-0808">Transferase</keyword>
<evidence type="ECO:0000313" key="9">
    <source>
        <dbReference type="EMBL" id="UQS81460.1"/>
    </source>
</evidence>
<protein>
    <submittedName>
        <fullName evidence="9">PTS fructose transporter subunit IIA</fullName>
    </submittedName>
</protein>
<dbReference type="PANTHER" id="PTHR34581">
    <property type="entry name" value="PTS SYSTEM N,N'-DIACETYLCHITOBIOSE-SPECIFIC EIIB COMPONENT"/>
    <property type="match status" value="1"/>
</dbReference>
<keyword evidence="5" id="KW-0598">Phosphotransferase system</keyword>
<dbReference type="InterPro" id="IPR051819">
    <property type="entry name" value="PTS_sugar-specific_EIIB"/>
</dbReference>
<evidence type="ECO:0000313" key="10">
    <source>
        <dbReference type="Proteomes" id="UP000831495"/>
    </source>
</evidence>
<dbReference type="PANTHER" id="PTHR34581:SF2">
    <property type="entry name" value="PTS SYSTEM N,N'-DIACETYLCHITOBIOSE-SPECIFIC EIIB COMPONENT"/>
    <property type="match status" value="1"/>
</dbReference>
<keyword evidence="6" id="KW-0418">Kinase</keyword>
<dbReference type="SUPFAM" id="SSF52794">
    <property type="entry name" value="PTS system IIB component-like"/>
    <property type="match status" value="1"/>
</dbReference>
<dbReference type="Gene3D" id="3.40.50.2300">
    <property type="match status" value="1"/>
</dbReference>
<keyword evidence="3" id="KW-0762">Sugar transport</keyword>
<dbReference type="PROSITE" id="PS51100">
    <property type="entry name" value="PTS_EIIB_TYPE_3"/>
    <property type="match status" value="1"/>
</dbReference>
<dbReference type="RefSeq" id="WP_249513724.1">
    <property type="nucleotide sequence ID" value="NZ_CP093366.1"/>
</dbReference>
<evidence type="ECO:0000256" key="2">
    <source>
        <dbReference type="ARBA" id="ARBA00022553"/>
    </source>
</evidence>
<feature type="domain" description="PTS EIIB type-3" evidence="8">
    <location>
        <begin position="1"/>
        <end position="103"/>
    </location>
</feature>
<name>A0ABY4P7A1_9LACO</name>
<feature type="modified residue" description="Phosphocysteine; by EIIA" evidence="7">
    <location>
        <position position="7"/>
    </location>
</feature>
<evidence type="ECO:0000256" key="3">
    <source>
        <dbReference type="ARBA" id="ARBA00022597"/>
    </source>
</evidence>
<organism evidence="9 10">
    <name type="scientific">Bombilactobacillus folatiphilus</name>
    <dbReference type="NCBI Taxonomy" id="2923362"/>
    <lineage>
        <taxon>Bacteria</taxon>
        <taxon>Bacillati</taxon>
        <taxon>Bacillota</taxon>
        <taxon>Bacilli</taxon>
        <taxon>Lactobacillales</taxon>
        <taxon>Lactobacillaceae</taxon>
        <taxon>Bombilactobacillus</taxon>
    </lineage>
</organism>
<reference evidence="9" key="1">
    <citation type="journal article" date="2022" name="Int. J. Syst. Evol. Microbiol.">
        <title>Apilactobacillus apisilvae sp. nov., Nicolia spurrieriana gen. nov. sp. nov., Bombilactobacillus folatiphilus sp. nov. and Bombilactobacillus thymidiniphilus sp. nov., four new lactic acid bacterial isolates from stingless bees Tetragonula carbonaria and Austroplebeia australis.</title>
        <authorList>
            <person name="Oliphant S.A."/>
            <person name="Watson-Haigh N.S."/>
            <person name="Sumby K.M."/>
            <person name="Gardner J."/>
            <person name="Groom S."/>
            <person name="Jiranek V."/>
        </authorList>
    </citation>
    <scope>NUCLEOTIDE SEQUENCE</scope>
    <source>
        <strain evidence="9">SG4_D2</strain>
    </source>
</reference>
<evidence type="ECO:0000256" key="7">
    <source>
        <dbReference type="PROSITE-ProRule" id="PRU00423"/>
    </source>
</evidence>
<accession>A0ABY4P7A1</accession>
<evidence type="ECO:0000259" key="8">
    <source>
        <dbReference type="PROSITE" id="PS51100"/>
    </source>
</evidence>
<evidence type="ECO:0000256" key="5">
    <source>
        <dbReference type="ARBA" id="ARBA00022683"/>
    </source>
</evidence>
<evidence type="ECO:0000256" key="4">
    <source>
        <dbReference type="ARBA" id="ARBA00022679"/>
    </source>
</evidence>
<keyword evidence="1" id="KW-0813">Transport</keyword>
<dbReference type="Pfam" id="PF02302">
    <property type="entry name" value="PTS_IIB"/>
    <property type="match status" value="1"/>
</dbReference>
<evidence type="ECO:0000256" key="1">
    <source>
        <dbReference type="ARBA" id="ARBA00022448"/>
    </source>
</evidence>
<dbReference type="Proteomes" id="UP000831495">
    <property type="component" value="Chromosome"/>
</dbReference>